<evidence type="ECO:0000259" key="7">
    <source>
        <dbReference type="PROSITE" id="PS51698"/>
    </source>
</evidence>
<accession>A0A9D4PSE2</accession>
<evidence type="ECO:0000256" key="2">
    <source>
        <dbReference type="ARBA" id="ARBA00022574"/>
    </source>
</evidence>
<dbReference type="InterPro" id="IPR001680">
    <property type="entry name" value="WD40_rpt"/>
</dbReference>
<evidence type="ECO:0000256" key="1">
    <source>
        <dbReference type="ARBA" id="ARBA00020894"/>
    </source>
</evidence>
<dbReference type="Gene3D" id="3.30.40.10">
    <property type="entry name" value="Zinc/RING finger domain, C3HC4 (zinc finger)"/>
    <property type="match status" value="1"/>
</dbReference>
<gene>
    <name evidence="8" type="ORF">HPB52_019680</name>
</gene>
<feature type="domain" description="U-box" evidence="7">
    <location>
        <begin position="435"/>
        <end position="504"/>
    </location>
</feature>
<dbReference type="PROSITE" id="PS00678">
    <property type="entry name" value="WD_REPEATS_1"/>
    <property type="match status" value="3"/>
</dbReference>
<feature type="region of interest" description="Disordered" evidence="5">
    <location>
        <begin position="323"/>
        <end position="350"/>
    </location>
</feature>
<keyword evidence="9" id="KW-1185">Reference proteome</keyword>
<dbReference type="PANTHER" id="PTHR46573:SF1">
    <property type="entry name" value="WD REPEAT, SAM AND U-BOX DOMAIN-CONTAINING PROTEIN 1"/>
    <property type="match status" value="1"/>
</dbReference>
<sequence>MATREWKLRQTVESHAGDVTGCDFSGTTLATCSNDKTVRLWLYEAGSFAESSASPLVGHKYGVNAVQFSPLGTALASCSIDGSVFIWNVQSGEVLGQLQHPSEAALRCCSFSPSGALLATGGDDETLVLWDVATRSLVRSLGGHGALVTACSFSPDGALLASASSAGDLRLWDARYGHGSCLLTRSEAHDLGATGCHFSPQFEASLAQGTLESSYLLASCGNDDLVRVWQVRMAHRCSLWSQWVFEGHSGNVMCCRFAPGGQMLASSAGDKTTILWDVGTGEQLQRLTKHTRYVPCCAFSSDGEFLATGSNDRTVVIWTQVESTTEEGQGEKPKPLPPQQQPPPPKEGVGVAAVGRWSVNQVGEWLEGLGLGQHRATFEEHAIDGQELLHLTHEGLSNALHVDALGTRARLLREVQALKHPLWRHLPPAGEDDAALPEELFCPITQEPMRDPVVAADGYSYERTAIIRWLESGKDTSPMTNEPLEHTMVLPNRTLQLLIQKYLR</sequence>
<dbReference type="Gene3D" id="1.10.150.50">
    <property type="entry name" value="Transcription Factor, Ets-1"/>
    <property type="match status" value="1"/>
</dbReference>
<dbReference type="SMART" id="SM00320">
    <property type="entry name" value="WD40"/>
    <property type="match status" value="7"/>
</dbReference>
<organism evidence="8 9">
    <name type="scientific">Rhipicephalus sanguineus</name>
    <name type="common">Brown dog tick</name>
    <name type="synonym">Ixodes sanguineus</name>
    <dbReference type="NCBI Taxonomy" id="34632"/>
    <lineage>
        <taxon>Eukaryota</taxon>
        <taxon>Metazoa</taxon>
        <taxon>Ecdysozoa</taxon>
        <taxon>Arthropoda</taxon>
        <taxon>Chelicerata</taxon>
        <taxon>Arachnida</taxon>
        <taxon>Acari</taxon>
        <taxon>Parasitiformes</taxon>
        <taxon>Ixodida</taxon>
        <taxon>Ixodoidea</taxon>
        <taxon>Ixodidae</taxon>
        <taxon>Rhipicephalinae</taxon>
        <taxon>Rhipicephalus</taxon>
        <taxon>Rhipicephalus</taxon>
    </lineage>
</organism>
<protein>
    <recommendedName>
        <fullName evidence="1">WD repeat, SAM and U-box domain-containing protein 1</fullName>
    </recommendedName>
</protein>
<dbReference type="SUPFAM" id="SSF47769">
    <property type="entry name" value="SAM/Pointed domain"/>
    <property type="match status" value="1"/>
</dbReference>
<dbReference type="VEuPathDB" id="VectorBase:RSAN_044403"/>
<dbReference type="Pfam" id="PF04564">
    <property type="entry name" value="U-box"/>
    <property type="match status" value="1"/>
</dbReference>
<reference evidence="8" key="1">
    <citation type="journal article" date="2020" name="Cell">
        <title>Large-Scale Comparative Analyses of Tick Genomes Elucidate Their Genetic Diversity and Vector Capacities.</title>
        <authorList>
            <consortium name="Tick Genome and Microbiome Consortium (TIGMIC)"/>
            <person name="Jia N."/>
            <person name="Wang J."/>
            <person name="Shi W."/>
            <person name="Du L."/>
            <person name="Sun Y."/>
            <person name="Zhan W."/>
            <person name="Jiang J.F."/>
            <person name="Wang Q."/>
            <person name="Zhang B."/>
            <person name="Ji P."/>
            <person name="Bell-Sakyi L."/>
            <person name="Cui X.M."/>
            <person name="Yuan T.T."/>
            <person name="Jiang B.G."/>
            <person name="Yang W.F."/>
            <person name="Lam T.T."/>
            <person name="Chang Q.C."/>
            <person name="Ding S.J."/>
            <person name="Wang X.J."/>
            <person name="Zhu J.G."/>
            <person name="Ruan X.D."/>
            <person name="Zhao L."/>
            <person name="Wei J.T."/>
            <person name="Ye R.Z."/>
            <person name="Que T.C."/>
            <person name="Du C.H."/>
            <person name="Zhou Y.H."/>
            <person name="Cheng J.X."/>
            <person name="Dai P.F."/>
            <person name="Guo W.B."/>
            <person name="Han X.H."/>
            <person name="Huang E.J."/>
            <person name="Li L.F."/>
            <person name="Wei W."/>
            <person name="Gao Y.C."/>
            <person name="Liu J.Z."/>
            <person name="Shao H.Z."/>
            <person name="Wang X."/>
            <person name="Wang C.C."/>
            <person name="Yang T.C."/>
            <person name="Huo Q.B."/>
            <person name="Li W."/>
            <person name="Chen H.Y."/>
            <person name="Chen S.E."/>
            <person name="Zhou L.G."/>
            <person name="Ni X.B."/>
            <person name="Tian J.H."/>
            <person name="Sheng Y."/>
            <person name="Liu T."/>
            <person name="Pan Y.S."/>
            <person name="Xia L.Y."/>
            <person name="Li J."/>
            <person name="Zhao F."/>
            <person name="Cao W.C."/>
        </authorList>
    </citation>
    <scope>NUCLEOTIDE SEQUENCE</scope>
    <source>
        <strain evidence="8">Rsan-2018</strain>
    </source>
</reference>
<dbReference type="SMART" id="SM00454">
    <property type="entry name" value="SAM"/>
    <property type="match status" value="1"/>
</dbReference>
<dbReference type="InterPro" id="IPR001660">
    <property type="entry name" value="SAM"/>
</dbReference>
<dbReference type="CDD" id="cd00200">
    <property type="entry name" value="WD40"/>
    <property type="match status" value="1"/>
</dbReference>
<dbReference type="Pfam" id="PF00536">
    <property type="entry name" value="SAM_1"/>
    <property type="match status" value="1"/>
</dbReference>
<dbReference type="GO" id="GO:0016567">
    <property type="term" value="P:protein ubiquitination"/>
    <property type="evidence" value="ECO:0007669"/>
    <property type="project" value="InterPro"/>
</dbReference>
<dbReference type="SMART" id="SM00504">
    <property type="entry name" value="Ubox"/>
    <property type="match status" value="1"/>
</dbReference>
<name>A0A9D4PSE2_RHISA</name>
<evidence type="ECO:0000256" key="5">
    <source>
        <dbReference type="SAM" id="MobiDB-lite"/>
    </source>
</evidence>
<dbReference type="PRINTS" id="PR00320">
    <property type="entry name" value="GPROTEINBRPT"/>
</dbReference>
<dbReference type="Pfam" id="PF00400">
    <property type="entry name" value="WD40"/>
    <property type="match status" value="6"/>
</dbReference>
<feature type="repeat" description="WD" evidence="4">
    <location>
        <begin position="141"/>
        <end position="173"/>
    </location>
</feature>
<dbReference type="PROSITE" id="PS50082">
    <property type="entry name" value="WD_REPEATS_2"/>
    <property type="match status" value="6"/>
</dbReference>
<keyword evidence="2 4" id="KW-0853">WD repeat</keyword>
<dbReference type="PROSITE" id="PS50105">
    <property type="entry name" value="SAM_DOMAIN"/>
    <property type="match status" value="1"/>
</dbReference>
<dbReference type="GO" id="GO:0004842">
    <property type="term" value="F:ubiquitin-protein transferase activity"/>
    <property type="evidence" value="ECO:0007669"/>
    <property type="project" value="InterPro"/>
</dbReference>
<dbReference type="SUPFAM" id="SSF50978">
    <property type="entry name" value="WD40 repeat-like"/>
    <property type="match status" value="1"/>
</dbReference>
<dbReference type="InterPro" id="IPR036322">
    <property type="entry name" value="WD40_repeat_dom_sf"/>
</dbReference>
<evidence type="ECO:0000256" key="4">
    <source>
        <dbReference type="PROSITE-ProRule" id="PRU00221"/>
    </source>
</evidence>
<dbReference type="OrthoDB" id="10064100at2759"/>
<evidence type="ECO:0000259" key="6">
    <source>
        <dbReference type="PROSITE" id="PS50105"/>
    </source>
</evidence>
<evidence type="ECO:0000256" key="3">
    <source>
        <dbReference type="ARBA" id="ARBA00022737"/>
    </source>
</evidence>
<dbReference type="Proteomes" id="UP000821837">
    <property type="component" value="Chromosome 5"/>
</dbReference>
<feature type="repeat" description="WD" evidence="4">
    <location>
        <begin position="287"/>
        <end position="318"/>
    </location>
</feature>
<dbReference type="Gene3D" id="2.130.10.10">
    <property type="entry name" value="YVTN repeat-like/Quinoprotein amine dehydrogenase"/>
    <property type="match status" value="3"/>
</dbReference>
<reference evidence="8" key="2">
    <citation type="submission" date="2021-09" db="EMBL/GenBank/DDBJ databases">
        <authorList>
            <person name="Jia N."/>
            <person name="Wang J."/>
            <person name="Shi W."/>
            <person name="Du L."/>
            <person name="Sun Y."/>
            <person name="Zhan W."/>
            <person name="Jiang J."/>
            <person name="Wang Q."/>
            <person name="Zhang B."/>
            <person name="Ji P."/>
            <person name="Sakyi L.B."/>
            <person name="Cui X."/>
            <person name="Yuan T."/>
            <person name="Jiang B."/>
            <person name="Yang W."/>
            <person name="Lam T.T.-Y."/>
            <person name="Chang Q."/>
            <person name="Ding S."/>
            <person name="Wang X."/>
            <person name="Zhu J."/>
            <person name="Ruan X."/>
            <person name="Zhao L."/>
            <person name="Wei J."/>
            <person name="Que T."/>
            <person name="Du C."/>
            <person name="Cheng J."/>
            <person name="Dai P."/>
            <person name="Han X."/>
            <person name="Huang E."/>
            <person name="Gao Y."/>
            <person name="Liu J."/>
            <person name="Shao H."/>
            <person name="Ye R."/>
            <person name="Li L."/>
            <person name="Wei W."/>
            <person name="Wang X."/>
            <person name="Wang C."/>
            <person name="Huo Q."/>
            <person name="Li W."/>
            <person name="Guo W."/>
            <person name="Chen H."/>
            <person name="Chen S."/>
            <person name="Zhou L."/>
            <person name="Zhou L."/>
            <person name="Ni X."/>
            <person name="Tian J."/>
            <person name="Zhou Y."/>
            <person name="Sheng Y."/>
            <person name="Liu T."/>
            <person name="Pan Y."/>
            <person name="Xia L."/>
            <person name="Li J."/>
            <person name="Zhao F."/>
            <person name="Cao W."/>
        </authorList>
    </citation>
    <scope>NUCLEOTIDE SEQUENCE</scope>
    <source>
        <strain evidence="8">Rsan-2018</strain>
        <tissue evidence="8">Larvae</tissue>
    </source>
</reference>
<evidence type="ECO:0000313" key="8">
    <source>
        <dbReference type="EMBL" id="KAH7952172.1"/>
    </source>
</evidence>
<dbReference type="EMBL" id="JABSTV010001251">
    <property type="protein sequence ID" value="KAH7952172.1"/>
    <property type="molecule type" value="Genomic_DNA"/>
</dbReference>
<feature type="repeat" description="WD" evidence="4">
    <location>
        <begin position="245"/>
        <end position="286"/>
    </location>
</feature>
<feature type="repeat" description="WD" evidence="4">
    <location>
        <begin position="12"/>
        <end position="51"/>
    </location>
</feature>
<dbReference type="SUPFAM" id="SSF57850">
    <property type="entry name" value="RING/U-box"/>
    <property type="match status" value="1"/>
</dbReference>
<dbReference type="InterPro" id="IPR020472">
    <property type="entry name" value="WD40_PAC1"/>
</dbReference>
<dbReference type="AlphaFoldDB" id="A0A9D4PSE2"/>
<dbReference type="PANTHER" id="PTHR46573">
    <property type="entry name" value="WD REPEAT, SAM AND U-BOX DOMAIN-CONTAINING PROTEIN 1"/>
    <property type="match status" value="1"/>
</dbReference>
<keyword evidence="3" id="KW-0677">Repeat</keyword>
<feature type="repeat" description="WD" evidence="4">
    <location>
        <begin position="99"/>
        <end position="140"/>
    </location>
</feature>
<feature type="repeat" description="WD" evidence="4">
    <location>
        <begin position="56"/>
        <end position="97"/>
    </location>
</feature>
<dbReference type="InterPro" id="IPR013083">
    <property type="entry name" value="Znf_RING/FYVE/PHD"/>
</dbReference>
<dbReference type="InterPro" id="IPR052085">
    <property type="entry name" value="WD-SAM-U-box"/>
</dbReference>
<dbReference type="InterPro" id="IPR003613">
    <property type="entry name" value="Ubox_domain"/>
</dbReference>
<dbReference type="InterPro" id="IPR019775">
    <property type="entry name" value="WD40_repeat_CS"/>
</dbReference>
<dbReference type="PROSITE" id="PS51698">
    <property type="entry name" value="U_BOX"/>
    <property type="match status" value="1"/>
</dbReference>
<dbReference type="InterPro" id="IPR015943">
    <property type="entry name" value="WD40/YVTN_repeat-like_dom_sf"/>
</dbReference>
<proteinExistence type="predicted"/>
<dbReference type="CDD" id="cd16655">
    <property type="entry name" value="RING-Ubox_WDSUB1-like"/>
    <property type="match status" value="1"/>
</dbReference>
<comment type="caution">
    <text evidence="8">The sequence shown here is derived from an EMBL/GenBank/DDBJ whole genome shotgun (WGS) entry which is preliminary data.</text>
</comment>
<feature type="domain" description="SAM" evidence="6">
    <location>
        <begin position="357"/>
        <end position="421"/>
    </location>
</feature>
<dbReference type="InterPro" id="IPR013761">
    <property type="entry name" value="SAM/pointed_sf"/>
</dbReference>
<dbReference type="PROSITE" id="PS50294">
    <property type="entry name" value="WD_REPEATS_REGION"/>
    <property type="match status" value="5"/>
</dbReference>
<feature type="compositionally biased region" description="Pro residues" evidence="5">
    <location>
        <begin position="335"/>
        <end position="346"/>
    </location>
</feature>
<evidence type="ECO:0000313" key="9">
    <source>
        <dbReference type="Proteomes" id="UP000821837"/>
    </source>
</evidence>